<comment type="caution">
    <text evidence="3">The sequence shown here is derived from an EMBL/GenBank/DDBJ whole genome shotgun (WGS) entry which is preliminary data.</text>
</comment>
<protein>
    <submittedName>
        <fullName evidence="3">Uncharacterized protein</fullName>
    </submittedName>
</protein>
<dbReference type="Proteomes" id="UP000233551">
    <property type="component" value="Unassembled WGS sequence"/>
</dbReference>
<gene>
    <name evidence="3" type="ORF">CRG98_043934</name>
</gene>
<keyword evidence="4" id="KW-1185">Reference proteome</keyword>
<keyword evidence="2" id="KW-0677">Repeat</keyword>
<name>A0A2I0HVK3_PUNGR</name>
<dbReference type="AlphaFoldDB" id="A0A2I0HVK3"/>
<dbReference type="SUPFAM" id="SSF117281">
    <property type="entry name" value="Kelch motif"/>
    <property type="match status" value="1"/>
</dbReference>
<reference evidence="3 4" key="1">
    <citation type="submission" date="2017-11" db="EMBL/GenBank/DDBJ databases">
        <title>De-novo sequencing of pomegranate (Punica granatum L.) genome.</title>
        <authorList>
            <person name="Akparov Z."/>
            <person name="Amiraslanov A."/>
            <person name="Hajiyeva S."/>
            <person name="Abbasov M."/>
            <person name="Kaur K."/>
            <person name="Hamwieh A."/>
            <person name="Solovyev V."/>
            <person name="Salamov A."/>
            <person name="Braich B."/>
            <person name="Kosarev P."/>
            <person name="Mahmoud A."/>
            <person name="Hajiyev E."/>
            <person name="Babayeva S."/>
            <person name="Izzatullayeva V."/>
            <person name="Mammadov A."/>
            <person name="Mammadov A."/>
            <person name="Sharifova S."/>
            <person name="Ojaghi J."/>
            <person name="Eynullazada K."/>
            <person name="Bayramov B."/>
            <person name="Abdulazimova A."/>
            <person name="Shahmuradov I."/>
        </authorList>
    </citation>
    <scope>NUCLEOTIDE SEQUENCE [LARGE SCALE GENOMIC DNA]</scope>
    <source>
        <strain evidence="4">cv. AG2017</strain>
        <tissue evidence="3">Leaf</tissue>
    </source>
</reference>
<proteinExistence type="predicted"/>
<sequence>MPGEAKAGFGVVVLNGKLLVTAGYSASTWRKLANMTVARYDFARAAVNGKVYAVGGYGIGRWGCFACGIEGKLYVIGGRSSFSIGNSRFVDIYNPGEARMGLDDEWGVMVTCPRWDWKEAPLHGVEKPEEAGDIQC</sequence>
<dbReference type="PANTHER" id="PTHR46344:SF1">
    <property type="entry name" value="OS02G0504900 PROTEIN"/>
    <property type="match status" value="1"/>
</dbReference>
<organism evidence="3 4">
    <name type="scientific">Punica granatum</name>
    <name type="common">Pomegranate</name>
    <dbReference type="NCBI Taxonomy" id="22663"/>
    <lineage>
        <taxon>Eukaryota</taxon>
        <taxon>Viridiplantae</taxon>
        <taxon>Streptophyta</taxon>
        <taxon>Embryophyta</taxon>
        <taxon>Tracheophyta</taxon>
        <taxon>Spermatophyta</taxon>
        <taxon>Magnoliopsida</taxon>
        <taxon>eudicotyledons</taxon>
        <taxon>Gunneridae</taxon>
        <taxon>Pentapetalae</taxon>
        <taxon>rosids</taxon>
        <taxon>malvids</taxon>
        <taxon>Myrtales</taxon>
        <taxon>Lythraceae</taxon>
        <taxon>Punica</taxon>
    </lineage>
</organism>
<dbReference type="PANTHER" id="PTHR46344">
    <property type="entry name" value="OS02G0202900 PROTEIN"/>
    <property type="match status" value="1"/>
</dbReference>
<dbReference type="Gene3D" id="2.120.10.80">
    <property type="entry name" value="Kelch-type beta propeller"/>
    <property type="match status" value="1"/>
</dbReference>
<dbReference type="EMBL" id="PGOL01005241">
    <property type="protein sequence ID" value="PKI35663.1"/>
    <property type="molecule type" value="Genomic_DNA"/>
</dbReference>
<dbReference type="STRING" id="22663.A0A2I0HVK3"/>
<evidence type="ECO:0000313" key="3">
    <source>
        <dbReference type="EMBL" id="PKI35663.1"/>
    </source>
</evidence>
<evidence type="ECO:0000313" key="4">
    <source>
        <dbReference type="Proteomes" id="UP000233551"/>
    </source>
</evidence>
<accession>A0A2I0HVK3</accession>
<evidence type="ECO:0000256" key="2">
    <source>
        <dbReference type="ARBA" id="ARBA00022737"/>
    </source>
</evidence>
<dbReference type="InterPro" id="IPR015915">
    <property type="entry name" value="Kelch-typ_b-propeller"/>
</dbReference>
<evidence type="ECO:0000256" key="1">
    <source>
        <dbReference type="ARBA" id="ARBA00022441"/>
    </source>
</evidence>
<keyword evidence="1" id="KW-0880">Kelch repeat</keyword>